<proteinExistence type="predicted"/>
<accession>A0A0D5XWX1</accession>
<dbReference type="PATRIC" id="fig|587753.10.peg.2146"/>
<dbReference type="Pfam" id="PF12476">
    <property type="entry name" value="DUF3696"/>
    <property type="match status" value="1"/>
</dbReference>
<dbReference type="KEGG" id="pcz:PCL1606_21480"/>
<name>A0A0D5XWX1_9PSED</name>
<evidence type="ECO:0000313" key="4">
    <source>
        <dbReference type="Proteomes" id="UP000032748"/>
    </source>
</evidence>
<dbReference type="Pfam" id="PF13175">
    <property type="entry name" value="AAA_15"/>
    <property type="match status" value="2"/>
</dbReference>
<feature type="domain" description="Endonuclease GajA/Old nuclease/RecF-like AAA" evidence="2">
    <location>
        <begin position="1"/>
        <end position="76"/>
    </location>
</feature>
<evidence type="ECO:0000259" key="2">
    <source>
        <dbReference type="Pfam" id="PF13175"/>
    </source>
</evidence>
<dbReference type="AlphaFoldDB" id="A0A0D5XWX1"/>
<dbReference type="PANTHER" id="PTHR43581:SF2">
    <property type="entry name" value="EXCINUCLEASE ATPASE SUBUNIT"/>
    <property type="match status" value="1"/>
</dbReference>
<gene>
    <name evidence="3" type="ORF">PCL1606_21480</name>
</gene>
<feature type="domain" description="DUF3696" evidence="1">
    <location>
        <begin position="398"/>
        <end position="441"/>
    </location>
</feature>
<dbReference type="OrthoDB" id="3322489at2"/>
<sequence>MLKHLSVKNFKSWKDLNILFGNVTGLFGTNSSGKSSLLQFLLLLKQTKNATDRGLVLDFGGPEQYINLGSFQDVVFKHDTQQVIQWYLEWSLPKKRTINDPLGKRTDVLASDNDLAMWSEAYLKNKQVFCTYLEYVFGDYSFFMRPKKKGSTEFELIAEADDEQEKFRFKRVKARAWSLPGPVKTHLFPDQAKTYFQNSEFLSLFETEYEALMDNLYYLGPLREPPKRDYSWSGASPLDVGKKGELTVAALLSATIRNEVRNLGGRTHYKSFQEMIAYWLKELGLIHDFEISEIGEGSNLYRAYVKKDKYSAPALLTDVGFGVSQVLPALVLLYYVPEGSIVIMEQPEIHLHPSVQSRFADLILTVSKTRKLQIILESHSEHILRRLQRRVAEQAAESQDIKLFFCDQARGESTISELELTEFGDIKNWPDNFFGDEMGEISATRTAALKRKIALAKK</sequence>
<dbReference type="InterPro" id="IPR041685">
    <property type="entry name" value="AAA_GajA/Old/RecF-like"/>
</dbReference>
<dbReference type="PIRSF" id="PIRSF034888">
    <property type="entry name" value="P-loop_UCP034888"/>
    <property type="match status" value="1"/>
</dbReference>
<organism evidence="3 4">
    <name type="scientific">Pseudomonas chlororaphis</name>
    <dbReference type="NCBI Taxonomy" id="587753"/>
    <lineage>
        <taxon>Bacteria</taxon>
        <taxon>Pseudomonadati</taxon>
        <taxon>Pseudomonadota</taxon>
        <taxon>Gammaproteobacteria</taxon>
        <taxon>Pseudomonadales</taxon>
        <taxon>Pseudomonadaceae</taxon>
        <taxon>Pseudomonas</taxon>
    </lineage>
</organism>
<evidence type="ECO:0000259" key="1">
    <source>
        <dbReference type="Pfam" id="PF12476"/>
    </source>
</evidence>
<protein>
    <recommendedName>
        <fullName evidence="5">DUF3696 domain-containing protein</fullName>
    </recommendedName>
</protein>
<dbReference type="InterPro" id="IPR027417">
    <property type="entry name" value="P-loop_NTPase"/>
</dbReference>
<dbReference type="InterPro" id="IPR022532">
    <property type="entry name" value="DUF3696"/>
</dbReference>
<feature type="domain" description="Endonuclease GajA/Old nuclease/RecF-like AAA" evidence="2">
    <location>
        <begin position="315"/>
        <end position="383"/>
    </location>
</feature>
<dbReference type="InterPro" id="IPR051396">
    <property type="entry name" value="Bact_Antivir_Def_Nuclease"/>
</dbReference>
<dbReference type="PANTHER" id="PTHR43581">
    <property type="entry name" value="ATP/GTP PHOSPHATASE"/>
    <property type="match status" value="1"/>
</dbReference>
<dbReference type="SUPFAM" id="SSF52540">
    <property type="entry name" value="P-loop containing nucleoside triphosphate hydrolases"/>
    <property type="match status" value="1"/>
</dbReference>
<dbReference type="Proteomes" id="UP000032748">
    <property type="component" value="Chromosome"/>
</dbReference>
<dbReference type="EMBL" id="CP011110">
    <property type="protein sequence ID" value="AKA23601.1"/>
    <property type="molecule type" value="Genomic_DNA"/>
</dbReference>
<evidence type="ECO:0008006" key="5">
    <source>
        <dbReference type="Google" id="ProtNLM"/>
    </source>
</evidence>
<dbReference type="Gene3D" id="3.40.50.300">
    <property type="entry name" value="P-loop containing nucleotide triphosphate hydrolases"/>
    <property type="match status" value="1"/>
</dbReference>
<reference evidence="3 4" key="1">
    <citation type="journal article" date="2015" name="Mol. Plant Microbe Interact.">
        <title>Comparative Genomic Analysis of Pseudomonas chlororaphis PCL1606 Reveals New Insight into Antifungal Compounds Involved in Biocontrol.</title>
        <authorList>
            <person name="Calderon C.E."/>
            <person name="Ramos C."/>
            <person name="de Vicente A."/>
            <person name="Cazorla F.M."/>
        </authorList>
    </citation>
    <scope>NUCLEOTIDE SEQUENCE [LARGE SCALE GENOMIC DNA]</scope>
    <source>
        <strain evidence="3 4">PCL1606</strain>
    </source>
</reference>
<evidence type="ECO:0000313" key="3">
    <source>
        <dbReference type="EMBL" id="AKA23601.1"/>
    </source>
</evidence>
<dbReference type="RefSeq" id="WP_045882150.1">
    <property type="nucleotide sequence ID" value="NZ_CP011110.1"/>
</dbReference>
<dbReference type="InterPro" id="IPR014592">
    <property type="entry name" value="P-loop_UCP034888"/>
</dbReference>